<gene>
    <name evidence="1" type="ORF">EG68_12650</name>
</gene>
<proteinExistence type="predicted"/>
<reference evidence="1" key="1">
    <citation type="submission" date="2019-07" db="EMBL/GenBank/DDBJ databases">
        <title>Annotation for the trematode Paragonimus miyazaki's.</title>
        <authorList>
            <person name="Choi Y.-J."/>
        </authorList>
    </citation>
    <scope>NUCLEOTIDE SEQUENCE</scope>
    <source>
        <strain evidence="1">Japan</strain>
    </source>
</reference>
<dbReference type="AlphaFoldDB" id="A0A8S9YH67"/>
<protein>
    <submittedName>
        <fullName evidence="1">Uncharacterized protein</fullName>
    </submittedName>
</protein>
<organism evidence="1 2">
    <name type="scientific">Paragonimus skrjabini miyazakii</name>
    <dbReference type="NCBI Taxonomy" id="59628"/>
    <lineage>
        <taxon>Eukaryota</taxon>
        <taxon>Metazoa</taxon>
        <taxon>Spiralia</taxon>
        <taxon>Lophotrochozoa</taxon>
        <taxon>Platyhelminthes</taxon>
        <taxon>Trematoda</taxon>
        <taxon>Digenea</taxon>
        <taxon>Plagiorchiida</taxon>
        <taxon>Troglotremata</taxon>
        <taxon>Troglotrematidae</taxon>
        <taxon>Paragonimus</taxon>
    </lineage>
</organism>
<sequence>MNEFEMVAAIDDLEIHAVTRRRLREHTQLDDDLEQLKQYISTGWPSVKNITEELKCYYPLRQELSVINDCIMRGSRFVPPSSLK</sequence>
<comment type="caution">
    <text evidence="1">The sequence shown here is derived from an EMBL/GenBank/DDBJ whole genome shotgun (WGS) entry which is preliminary data.</text>
</comment>
<dbReference type="OrthoDB" id="10068564at2759"/>
<accession>A0A8S9YH67</accession>
<feature type="non-terminal residue" evidence="1">
    <location>
        <position position="84"/>
    </location>
</feature>
<name>A0A8S9YH67_9TREM</name>
<dbReference type="EMBL" id="JTDE01020738">
    <property type="protein sequence ID" value="KAF7233827.1"/>
    <property type="molecule type" value="Genomic_DNA"/>
</dbReference>
<evidence type="ECO:0000313" key="1">
    <source>
        <dbReference type="EMBL" id="KAF7233827.1"/>
    </source>
</evidence>
<dbReference type="Proteomes" id="UP000822476">
    <property type="component" value="Unassembled WGS sequence"/>
</dbReference>
<evidence type="ECO:0000313" key="2">
    <source>
        <dbReference type="Proteomes" id="UP000822476"/>
    </source>
</evidence>
<keyword evidence="2" id="KW-1185">Reference proteome</keyword>